<dbReference type="OrthoDB" id="813327at2759"/>
<evidence type="ECO:0000256" key="2">
    <source>
        <dbReference type="SAM" id="Phobius"/>
    </source>
</evidence>
<dbReference type="Proteomes" id="UP000554482">
    <property type="component" value="Unassembled WGS sequence"/>
</dbReference>
<evidence type="ECO:0000313" key="3">
    <source>
        <dbReference type="EMBL" id="KAF5206572.1"/>
    </source>
</evidence>
<feature type="transmembrane region" description="Helical" evidence="2">
    <location>
        <begin position="45"/>
        <end position="65"/>
    </location>
</feature>
<keyword evidence="2" id="KW-0812">Transmembrane</keyword>
<gene>
    <name evidence="3" type="ORF">FRX31_003843</name>
</gene>
<keyword evidence="4" id="KW-1185">Reference proteome</keyword>
<proteinExistence type="predicted"/>
<sequence length="124" mass="14175">MSQGREEISQTVISHSSMSPTMAPDTHQDELLFSGDKKYALHGEIMMVLFILFFAIFLSFLLLYFRFRSNQTSQDEENTTTTTTTTTEDHIPHQSFLVSQQPSGQHQDIKVANLGDFKHKFVLC</sequence>
<feature type="compositionally biased region" description="Polar residues" evidence="1">
    <location>
        <begin position="9"/>
        <end position="20"/>
    </location>
</feature>
<accession>A0A7J6XDY7</accession>
<protein>
    <recommendedName>
        <fullName evidence="5">Transmembrane protein</fullName>
    </recommendedName>
</protein>
<reference evidence="3 4" key="1">
    <citation type="submission" date="2020-06" db="EMBL/GenBank/DDBJ databases">
        <title>Transcriptomic and genomic resources for Thalictrum thalictroides and T. hernandezii: Facilitating candidate gene discovery in an emerging model plant lineage.</title>
        <authorList>
            <person name="Arias T."/>
            <person name="Riano-Pachon D.M."/>
            <person name="Di Stilio V.S."/>
        </authorList>
    </citation>
    <scope>NUCLEOTIDE SEQUENCE [LARGE SCALE GENOMIC DNA]</scope>
    <source>
        <strain evidence="4">cv. WT478/WT964</strain>
        <tissue evidence="3">Leaves</tissue>
    </source>
</reference>
<dbReference type="AlphaFoldDB" id="A0A7J6XDY7"/>
<evidence type="ECO:0008006" key="5">
    <source>
        <dbReference type="Google" id="ProtNLM"/>
    </source>
</evidence>
<name>A0A7J6XDY7_THATH</name>
<comment type="caution">
    <text evidence="3">The sequence shown here is derived from an EMBL/GenBank/DDBJ whole genome shotgun (WGS) entry which is preliminary data.</text>
</comment>
<keyword evidence="2" id="KW-1133">Transmembrane helix</keyword>
<evidence type="ECO:0000313" key="4">
    <source>
        <dbReference type="Proteomes" id="UP000554482"/>
    </source>
</evidence>
<feature type="region of interest" description="Disordered" evidence="1">
    <location>
        <begin position="1"/>
        <end position="23"/>
    </location>
</feature>
<keyword evidence="2" id="KW-0472">Membrane</keyword>
<evidence type="ECO:0000256" key="1">
    <source>
        <dbReference type="SAM" id="MobiDB-lite"/>
    </source>
</evidence>
<organism evidence="3 4">
    <name type="scientific">Thalictrum thalictroides</name>
    <name type="common">Rue-anemone</name>
    <name type="synonym">Anemone thalictroides</name>
    <dbReference type="NCBI Taxonomy" id="46969"/>
    <lineage>
        <taxon>Eukaryota</taxon>
        <taxon>Viridiplantae</taxon>
        <taxon>Streptophyta</taxon>
        <taxon>Embryophyta</taxon>
        <taxon>Tracheophyta</taxon>
        <taxon>Spermatophyta</taxon>
        <taxon>Magnoliopsida</taxon>
        <taxon>Ranunculales</taxon>
        <taxon>Ranunculaceae</taxon>
        <taxon>Thalictroideae</taxon>
        <taxon>Thalictrum</taxon>
    </lineage>
</organism>
<dbReference type="EMBL" id="JABWDY010002549">
    <property type="protein sequence ID" value="KAF5206572.1"/>
    <property type="molecule type" value="Genomic_DNA"/>
</dbReference>